<keyword evidence="6" id="KW-0408">Iron</keyword>
<dbReference type="PANTHER" id="PTHR42781:SF4">
    <property type="entry name" value="SPERMIDINE_PUTRESCINE IMPORT ATP-BINDING PROTEIN POTA"/>
    <property type="match status" value="1"/>
</dbReference>
<evidence type="ECO:0000256" key="1">
    <source>
        <dbReference type="ARBA" id="ARBA00022448"/>
    </source>
</evidence>
<sequence length="368" mass="40920">MQTILEIENIEKKYGKTRVLNGISLKVEEGEIISVLGPSGCGKSTLLRIIAGILPLDSGAVRIRGQEVSGPHHSLPPEKRGINMVFQDFALWPHMKVEDNITYGLKIQKVDRDECRRRVEEMVGLLHLDGLLNRYPAELSGGQQQRVAIARALVTKPSIVLLDEPLCNLDVQLRIEMRTEMSYLFHKLKTTVFHVTHDPSEAFAMADRIIIMNKGQIDQADSPRGCYQRPGTALVAGLLGAGNDLRQSRLLQKNGDGRCLVQIGQDAVSGLHFGDGSPDKNCGSPDKTTVEIRFRPEDGHWLGEQPEGNCFRVKAVMSTFEGGCFRVKMETEQGEEFCILHSDPIPENSTGYVQIEGEKLYVYESADH</sequence>
<evidence type="ECO:0000256" key="4">
    <source>
        <dbReference type="ARBA" id="ARBA00022741"/>
    </source>
</evidence>
<keyword evidence="2" id="KW-1003">Cell membrane</keyword>
<evidence type="ECO:0000256" key="3">
    <source>
        <dbReference type="ARBA" id="ARBA00022496"/>
    </source>
</evidence>
<evidence type="ECO:0000259" key="10">
    <source>
        <dbReference type="PROSITE" id="PS50893"/>
    </source>
</evidence>
<reference evidence="11" key="2">
    <citation type="submission" date="2021-04" db="EMBL/GenBank/DDBJ databases">
        <authorList>
            <person name="Gilroy R."/>
        </authorList>
    </citation>
    <scope>NUCLEOTIDE SEQUENCE</scope>
    <source>
        <strain evidence="11">ChiBcec1-1093</strain>
    </source>
</reference>
<dbReference type="GO" id="GO:0005524">
    <property type="term" value="F:ATP binding"/>
    <property type="evidence" value="ECO:0007669"/>
    <property type="project" value="UniProtKB-KW"/>
</dbReference>
<feature type="domain" description="ABC transporter" evidence="10">
    <location>
        <begin position="5"/>
        <end position="239"/>
    </location>
</feature>
<protein>
    <recommendedName>
        <fullName evidence="9">ABC-type quaternary amine transporter</fullName>
        <ecNumber evidence="9">7.6.2.9</ecNumber>
    </recommendedName>
</protein>
<evidence type="ECO:0000313" key="11">
    <source>
        <dbReference type="EMBL" id="HIZ79206.1"/>
    </source>
</evidence>
<keyword evidence="8" id="KW-0472">Membrane</keyword>
<keyword evidence="3" id="KW-0410">Iron transport</keyword>
<name>A0A9D2K5C2_9FIRM</name>
<dbReference type="InterPro" id="IPR003439">
    <property type="entry name" value="ABC_transporter-like_ATP-bd"/>
</dbReference>
<comment type="caution">
    <text evidence="11">The sequence shown here is derived from an EMBL/GenBank/DDBJ whole genome shotgun (WGS) entry which is preliminary data.</text>
</comment>
<dbReference type="EMBL" id="DXBC01000080">
    <property type="protein sequence ID" value="HIZ79206.1"/>
    <property type="molecule type" value="Genomic_DNA"/>
</dbReference>
<evidence type="ECO:0000256" key="7">
    <source>
        <dbReference type="ARBA" id="ARBA00023065"/>
    </source>
</evidence>
<dbReference type="InterPro" id="IPR003593">
    <property type="entry name" value="AAA+_ATPase"/>
</dbReference>
<evidence type="ECO:0000256" key="5">
    <source>
        <dbReference type="ARBA" id="ARBA00022840"/>
    </source>
</evidence>
<dbReference type="EC" id="7.6.2.9" evidence="9"/>
<dbReference type="GO" id="GO:0015418">
    <property type="term" value="F:ABC-type quaternary ammonium compound transporting activity"/>
    <property type="evidence" value="ECO:0007669"/>
    <property type="project" value="UniProtKB-EC"/>
</dbReference>
<organism evidence="11 12">
    <name type="scientific">Candidatus Lachnoclostridium stercorigallinarum</name>
    <dbReference type="NCBI Taxonomy" id="2838634"/>
    <lineage>
        <taxon>Bacteria</taxon>
        <taxon>Bacillati</taxon>
        <taxon>Bacillota</taxon>
        <taxon>Clostridia</taxon>
        <taxon>Lachnospirales</taxon>
        <taxon>Lachnospiraceae</taxon>
    </lineage>
</organism>
<dbReference type="Gene3D" id="3.40.50.300">
    <property type="entry name" value="P-loop containing nucleotide triphosphate hydrolases"/>
    <property type="match status" value="1"/>
</dbReference>
<dbReference type="InterPro" id="IPR027417">
    <property type="entry name" value="P-loop_NTPase"/>
</dbReference>
<dbReference type="PROSITE" id="PS00211">
    <property type="entry name" value="ABC_TRANSPORTER_1"/>
    <property type="match status" value="1"/>
</dbReference>
<dbReference type="InterPro" id="IPR015853">
    <property type="entry name" value="ABC_transpr_FbpC"/>
</dbReference>
<evidence type="ECO:0000256" key="9">
    <source>
        <dbReference type="ARBA" id="ARBA00066388"/>
    </source>
</evidence>
<dbReference type="PROSITE" id="PS50893">
    <property type="entry name" value="ABC_TRANSPORTER_2"/>
    <property type="match status" value="1"/>
</dbReference>
<dbReference type="CDD" id="cd03259">
    <property type="entry name" value="ABC_Carb_Solutes_like"/>
    <property type="match status" value="1"/>
</dbReference>
<dbReference type="PANTHER" id="PTHR42781">
    <property type="entry name" value="SPERMIDINE/PUTRESCINE IMPORT ATP-BINDING PROTEIN POTA"/>
    <property type="match status" value="1"/>
</dbReference>
<evidence type="ECO:0000256" key="2">
    <source>
        <dbReference type="ARBA" id="ARBA00022475"/>
    </source>
</evidence>
<reference evidence="11" key="1">
    <citation type="journal article" date="2021" name="PeerJ">
        <title>Extensive microbial diversity within the chicken gut microbiome revealed by metagenomics and culture.</title>
        <authorList>
            <person name="Gilroy R."/>
            <person name="Ravi A."/>
            <person name="Getino M."/>
            <person name="Pursley I."/>
            <person name="Horton D.L."/>
            <person name="Alikhan N.F."/>
            <person name="Baker D."/>
            <person name="Gharbi K."/>
            <person name="Hall N."/>
            <person name="Watson M."/>
            <person name="Adriaenssens E.M."/>
            <person name="Foster-Nyarko E."/>
            <person name="Jarju S."/>
            <person name="Secka A."/>
            <person name="Antonio M."/>
            <person name="Oren A."/>
            <person name="Chaudhuri R.R."/>
            <person name="La Ragione R."/>
            <person name="Hildebrand F."/>
            <person name="Pallen M.J."/>
        </authorList>
    </citation>
    <scope>NUCLEOTIDE SEQUENCE</scope>
    <source>
        <strain evidence="11">ChiBcec1-1093</strain>
    </source>
</reference>
<dbReference type="SMART" id="SM00382">
    <property type="entry name" value="AAA"/>
    <property type="match status" value="1"/>
</dbReference>
<evidence type="ECO:0000256" key="6">
    <source>
        <dbReference type="ARBA" id="ARBA00023004"/>
    </source>
</evidence>
<dbReference type="SUPFAM" id="SSF52540">
    <property type="entry name" value="P-loop containing nucleoside triphosphate hydrolases"/>
    <property type="match status" value="1"/>
</dbReference>
<dbReference type="InterPro" id="IPR050093">
    <property type="entry name" value="ABC_SmlMolc_Importer"/>
</dbReference>
<dbReference type="GO" id="GO:0015408">
    <property type="term" value="F:ABC-type ferric iron transporter activity"/>
    <property type="evidence" value="ECO:0007669"/>
    <property type="project" value="InterPro"/>
</dbReference>
<accession>A0A9D2K5C2</accession>
<dbReference type="Pfam" id="PF00005">
    <property type="entry name" value="ABC_tran"/>
    <property type="match status" value="1"/>
</dbReference>
<evidence type="ECO:0000256" key="8">
    <source>
        <dbReference type="ARBA" id="ARBA00023136"/>
    </source>
</evidence>
<keyword evidence="1" id="KW-0813">Transport</keyword>
<proteinExistence type="predicted"/>
<evidence type="ECO:0000313" key="12">
    <source>
        <dbReference type="Proteomes" id="UP000824101"/>
    </source>
</evidence>
<keyword evidence="5 11" id="KW-0067">ATP-binding</keyword>
<dbReference type="InterPro" id="IPR017871">
    <property type="entry name" value="ABC_transporter-like_CS"/>
</dbReference>
<keyword evidence="4" id="KW-0547">Nucleotide-binding</keyword>
<dbReference type="GO" id="GO:0016020">
    <property type="term" value="C:membrane"/>
    <property type="evidence" value="ECO:0007669"/>
    <property type="project" value="InterPro"/>
</dbReference>
<gene>
    <name evidence="11" type="ORF">IAA17_05405</name>
</gene>
<dbReference type="Proteomes" id="UP000824101">
    <property type="component" value="Unassembled WGS sequence"/>
</dbReference>
<dbReference type="FunFam" id="3.40.50.300:FF:000425">
    <property type="entry name" value="Probable ABC transporter, ATP-binding subunit"/>
    <property type="match status" value="1"/>
</dbReference>
<dbReference type="AlphaFoldDB" id="A0A9D2K5C2"/>
<dbReference type="GO" id="GO:0016887">
    <property type="term" value="F:ATP hydrolysis activity"/>
    <property type="evidence" value="ECO:0007669"/>
    <property type="project" value="InterPro"/>
</dbReference>
<keyword evidence="7" id="KW-0406">Ion transport</keyword>